<dbReference type="RefSeq" id="WP_084394165.1">
    <property type="nucleotide sequence ID" value="NZ_BMKF01000001.1"/>
</dbReference>
<evidence type="ECO:0000256" key="1">
    <source>
        <dbReference type="SAM" id="SignalP"/>
    </source>
</evidence>
<dbReference type="Gene3D" id="1.20.120.10">
    <property type="entry name" value="Cytochrome c/b562"/>
    <property type="match status" value="1"/>
</dbReference>
<keyword evidence="3" id="KW-1185">Reference proteome</keyword>
<evidence type="ECO:0000313" key="3">
    <source>
        <dbReference type="Proteomes" id="UP000628854"/>
    </source>
</evidence>
<dbReference type="InterPro" id="IPR002321">
    <property type="entry name" value="Cyt_c_II"/>
</dbReference>
<name>A0ABQ1J1R5_9PROT</name>
<accession>A0ABQ1J1R5</accession>
<gene>
    <name evidence="2" type="ORF">GCM10011503_00260</name>
</gene>
<reference evidence="3" key="1">
    <citation type="journal article" date="2019" name="Int. J. Syst. Evol. Microbiol.">
        <title>The Global Catalogue of Microorganisms (GCM) 10K type strain sequencing project: providing services to taxonomists for standard genome sequencing and annotation.</title>
        <authorList>
            <consortium name="The Broad Institute Genomics Platform"/>
            <consortium name="The Broad Institute Genome Sequencing Center for Infectious Disease"/>
            <person name="Wu L."/>
            <person name="Ma J."/>
        </authorList>
    </citation>
    <scope>NUCLEOTIDE SEQUENCE [LARGE SCALE GENOMIC DNA]</scope>
    <source>
        <strain evidence="3">CGMCC 1.15928</strain>
    </source>
</reference>
<evidence type="ECO:0008006" key="4">
    <source>
        <dbReference type="Google" id="ProtNLM"/>
    </source>
</evidence>
<sequence length="164" mass="17671">MTIKDLLMSAAIVGMLATTAACSGENGTETSPDDDHAGEPAHVVAMHDFMNEELDVVADKIWDHQGYIITVEGEESLFPTTDEGWQAVADAADEMAALSEVLATETYSLGEQDWVTYSEGLAVAAGQVKDAALAQDEEAVFEAGGLMYRVCRSCHERFRTYGKS</sequence>
<dbReference type="EMBL" id="BMKF01000001">
    <property type="protein sequence ID" value="GGB55890.1"/>
    <property type="molecule type" value="Genomic_DNA"/>
</dbReference>
<keyword evidence="1" id="KW-0732">Signal</keyword>
<protein>
    <recommendedName>
        <fullName evidence="4">Cytochrome c</fullName>
    </recommendedName>
</protein>
<dbReference type="Proteomes" id="UP000628854">
    <property type="component" value="Unassembled WGS sequence"/>
</dbReference>
<feature type="chain" id="PRO_5045314525" description="Cytochrome c" evidence="1">
    <location>
        <begin position="24"/>
        <end position="164"/>
    </location>
</feature>
<dbReference type="PROSITE" id="PS51257">
    <property type="entry name" value="PROKAR_LIPOPROTEIN"/>
    <property type="match status" value="1"/>
</dbReference>
<comment type="caution">
    <text evidence="2">The sequence shown here is derived from an EMBL/GenBank/DDBJ whole genome shotgun (WGS) entry which is preliminary data.</text>
</comment>
<feature type="signal peptide" evidence="1">
    <location>
        <begin position="1"/>
        <end position="23"/>
    </location>
</feature>
<dbReference type="SUPFAM" id="SSF47175">
    <property type="entry name" value="Cytochromes"/>
    <property type="match status" value="1"/>
</dbReference>
<dbReference type="PROSITE" id="PS51009">
    <property type="entry name" value="CYTCII"/>
    <property type="match status" value="1"/>
</dbReference>
<evidence type="ECO:0000313" key="2">
    <source>
        <dbReference type="EMBL" id="GGB55890.1"/>
    </source>
</evidence>
<organism evidence="2 3">
    <name type="scientific">Henriciella pelagia</name>
    <dbReference type="NCBI Taxonomy" id="1977912"/>
    <lineage>
        <taxon>Bacteria</taxon>
        <taxon>Pseudomonadati</taxon>
        <taxon>Pseudomonadota</taxon>
        <taxon>Alphaproteobacteria</taxon>
        <taxon>Hyphomonadales</taxon>
        <taxon>Hyphomonadaceae</taxon>
        <taxon>Henriciella</taxon>
    </lineage>
</organism>
<proteinExistence type="predicted"/>
<dbReference type="InterPro" id="IPR010980">
    <property type="entry name" value="Cyt_c/b562"/>
</dbReference>